<sequence length="176" mass="19735">MPCECDRKTKRNYYRYYDTPDGCDVMKKTLVTTRYGVITGLIMSTYDVLMYSQAVGFKAVMKRYMLHTIPLGLMGATFALVANGAQILREKDDRLNYFLGGLACGPILGPYIGSYHAVLLGGIFLGVVGMVKKDGVDCGHVFIPDVPNHMNTIRSWRHDFTLRKDPLDDLKHTCGK</sequence>
<feature type="transmembrane region" description="Helical" evidence="11">
    <location>
        <begin position="108"/>
        <end position="131"/>
    </location>
</feature>
<organism evidence="12 13">
    <name type="scientific">Bombyx mandarina</name>
    <name type="common">Wild silk moth</name>
    <name type="synonym">Wild silkworm</name>
    <dbReference type="NCBI Taxonomy" id="7092"/>
    <lineage>
        <taxon>Eukaryota</taxon>
        <taxon>Metazoa</taxon>
        <taxon>Ecdysozoa</taxon>
        <taxon>Arthropoda</taxon>
        <taxon>Hexapoda</taxon>
        <taxon>Insecta</taxon>
        <taxon>Pterygota</taxon>
        <taxon>Neoptera</taxon>
        <taxon>Endopterygota</taxon>
        <taxon>Lepidoptera</taxon>
        <taxon>Glossata</taxon>
        <taxon>Ditrysia</taxon>
        <taxon>Bombycoidea</taxon>
        <taxon>Bombycidae</taxon>
        <taxon>Bombycinae</taxon>
        <taxon>Bombyx</taxon>
    </lineage>
</organism>
<protein>
    <recommendedName>
        <fullName evidence="3">NADH dehydrogenase [ubiquinone] 1 alpha subcomplex subunit 11</fullName>
    </recommendedName>
    <alternativeName>
        <fullName evidence="9">Complex I-B14.7</fullName>
    </alternativeName>
    <alternativeName>
        <fullName evidence="10">NADH-ubiquinone oxidoreductase subunit B14.7</fullName>
    </alternativeName>
</protein>
<dbReference type="GeneID" id="114240499"/>
<evidence type="ECO:0000256" key="9">
    <source>
        <dbReference type="ARBA" id="ARBA00030608"/>
    </source>
</evidence>
<accession>A0A6J2JBJ5</accession>
<dbReference type="Proteomes" id="UP000504629">
    <property type="component" value="Unplaced"/>
</dbReference>
<dbReference type="RefSeq" id="XP_028026870.1">
    <property type="nucleotide sequence ID" value="XM_028171069.1"/>
</dbReference>
<dbReference type="GO" id="GO:0045271">
    <property type="term" value="C:respiratory chain complex I"/>
    <property type="evidence" value="ECO:0007669"/>
    <property type="project" value="InterPro"/>
</dbReference>
<dbReference type="InterPro" id="IPR039205">
    <property type="entry name" value="NDUFA11"/>
</dbReference>
<evidence type="ECO:0000313" key="12">
    <source>
        <dbReference type="Proteomes" id="UP000504629"/>
    </source>
</evidence>
<evidence type="ECO:0000256" key="10">
    <source>
        <dbReference type="ARBA" id="ARBA00031497"/>
    </source>
</evidence>
<keyword evidence="12" id="KW-1185">Reference proteome</keyword>
<proteinExistence type="inferred from homology"/>
<keyword evidence="5" id="KW-0999">Mitochondrion inner membrane</keyword>
<dbReference type="PANTHER" id="PTHR21382:SF1">
    <property type="entry name" value="NADH DEHYDROGENASE [UBIQUINONE] 1 ALPHA SUBCOMPLEX SUBUNIT 11"/>
    <property type="match status" value="1"/>
</dbReference>
<evidence type="ECO:0000256" key="6">
    <source>
        <dbReference type="ARBA" id="ARBA00022989"/>
    </source>
</evidence>
<dbReference type="GO" id="GO:0005743">
    <property type="term" value="C:mitochondrial inner membrane"/>
    <property type="evidence" value="ECO:0007669"/>
    <property type="project" value="UniProtKB-SubCell"/>
</dbReference>
<evidence type="ECO:0000256" key="7">
    <source>
        <dbReference type="ARBA" id="ARBA00023128"/>
    </source>
</evidence>
<dbReference type="OrthoDB" id="1913277at2759"/>
<keyword evidence="4 11" id="KW-0812">Transmembrane</keyword>
<evidence type="ECO:0000256" key="11">
    <source>
        <dbReference type="SAM" id="Phobius"/>
    </source>
</evidence>
<evidence type="ECO:0000256" key="5">
    <source>
        <dbReference type="ARBA" id="ARBA00022792"/>
    </source>
</evidence>
<dbReference type="Pfam" id="PF02466">
    <property type="entry name" value="Tim17"/>
    <property type="match status" value="1"/>
</dbReference>
<evidence type="ECO:0000256" key="2">
    <source>
        <dbReference type="ARBA" id="ARBA00008699"/>
    </source>
</evidence>
<evidence type="ECO:0000256" key="1">
    <source>
        <dbReference type="ARBA" id="ARBA00004292"/>
    </source>
</evidence>
<dbReference type="PANTHER" id="PTHR21382">
    <property type="entry name" value="NADH-UBIQUINONE OXIDOREDUCTASE SUBUNIT"/>
    <property type="match status" value="1"/>
</dbReference>
<keyword evidence="8 11" id="KW-0472">Membrane</keyword>
<dbReference type="KEGG" id="bman:114240499"/>
<comment type="similarity">
    <text evidence="2">Belongs to the complex I NDUFA11 subunit family.</text>
</comment>
<reference evidence="13" key="1">
    <citation type="submission" date="2025-08" db="UniProtKB">
        <authorList>
            <consortium name="RefSeq"/>
        </authorList>
    </citation>
    <scope>IDENTIFICATION</scope>
    <source>
        <tissue evidence="13">Silk gland</tissue>
    </source>
</reference>
<comment type="subcellular location">
    <subcellularLocation>
        <location evidence="1">Mitochondrion inner membrane</location>
        <topology evidence="1">Multi-pass membrane protein</topology>
        <orientation evidence="1">Matrix side</orientation>
    </subcellularLocation>
</comment>
<gene>
    <name evidence="13" type="primary">LOC114240499</name>
</gene>
<evidence type="ECO:0000256" key="3">
    <source>
        <dbReference type="ARBA" id="ARBA00018191"/>
    </source>
</evidence>
<dbReference type="GO" id="GO:0006120">
    <property type="term" value="P:mitochondrial electron transport, NADH to ubiquinone"/>
    <property type="evidence" value="ECO:0007669"/>
    <property type="project" value="InterPro"/>
</dbReference>
<evidence type="ECO:0000256" key="8">
    <source>
        <dbReference type="ARBA" id="ARBA00023136"/>
    </source>
</evidence>
<evidence type="ECO:0000256" key="4">
    <source>
        <dbReference type="ARBA" id="ARBA00022692"/>
    </source>
</evidence>
<feature type="transmembrane region" description="Helical" evidence="11">
    <location>
        <begin position="64"/>
        <end position="88"/>
    </location>
</feature>
<name>A0A6J2JBJ5_BOMMA</name>
<keyword evidence="6 11" id="KW-1133">Transmembrane helix</keyword>
<evidence type="ECO:0000313" key="13">
    <source>
        <dbReference type="RefSeq" id="XP_028026870.1"/>
    </source>
</evidence>
<dbReference type="AlphaFoldDB" id="A0A6J2JBJ5"/>
<keyword evidence="7" id="KW-0496">Mitochondrion</keyword>